<feature type="transmembrane region" description="Helical" evidence="1">
    <location>
        <begin position="186"/>
        <end position="207"/>
    </location>
</feature>
<accession>A0A6J4SJB3</accession>
<feature type="transmembrane region" description="Helical" evidence="1">
    <location>
        <begin position="252"/>
        <end position="273"/>
    </location>
</feature>
<dbReference type="Pfam" id="PF01569">
    <property type="entry name" value="PAP2"/>
    <property type="match status" value="1"/>
</dbReference>
<feature type="transmembrane region" description="Helical" evidence="1">
    <location>
        <begin position="159"/>
        <end position="179"/>
    </location>
</feature>
<organism evidence="3">
    <name type="scientific">uncultured Solirubrobacteraceae bacterium</name>
    <dbReference type="NCBI Taxonomy" id="1162706"/>
    <lineage>
        <taxon>Bacteria</taxon>
        <taxon>Bacillati</taxon>
        <taxon>Actinomycetota</taxon>
        <taxon>Thermoleophilia</taxon>
        <taxon>Solirubrobacterales</taxon>
        <taxon>Solirubrobacteraceae</taxon>
        <taxon>environmental samples</taxon>
    </lineage>
</organism>
<feature type="domain" description="Phosphatidic acid phosphatase type 2/haloperoxidase" evidence="2">
    <location>
        <begin position="158"/>
        <end position="230"/>
    </location>
</feature>
<gene>
    <name evidence="3" type="ORF">AVDCRST_MAG69-1874</name>
</gene>
<keyword evidence="1" id="KW-1133">Transmembrane helix</keyword>
<evidence type="ECO:0000313" key="3">
    <source>
        <dbReference type="EMBL" id="CAA9501012.1"/>
    </source>
</evidence>
<feature type="transmembrane region" description="Helical" evidence="1">
    <location>
        <begin position="126"/>
        <end position="147"/>
    </location>
</feature>
<dbReference type="AlphaFoldDB" id="A0A6J4SJB3"/>
<protein>
    <recommendedName>
        <fullName evidence="2">Phosphatidic acid phosphatase type 2/haloperoxidase domain-containing protein</fullName>
    </recommendedName>
</protein>
<keyword evidence="1" id="KW-0812">Transmembrane</keyword>
<keyword evidence="1" id="KW-0472">Membrane</keyword>
<evidence type="ECO:0000259" key="2">
    <source>
        <dbReference type="Pfam" id="PF01569"/>
    </source>
</evidence>
<dbReference type="InterPro" id="IPR000326">
    <property type="entry name" value="PAP2/HPO"/>
</dbReference>
<dbReference type="InterPro" id="IPR036938">
    <property type="entry name" value="PAP2/HPO_sf"/>
</dbReference>
<feature type="transmembrane region" description="Helical" evidence="1">
    <location>
        <begin position="40"/>
        <end position="63"/>
    </location>
</feature>
<feature type="transmembrane region" description="Helical" evidence="1">
    <location>
        <begin position="103"/>
        <end position="119"/>
    </location>
</feature>
<dbReference type="Gene3D" id="1.20.144.10">
    <property type="entry name" value="Phosphatidic acid phosphatase type 2/haloperoxidase"/>
    <property type="match status" value="1"/>
</dbReference>
<name>A0A6J4SJB3_9ACTN</name>
<feature type="transmembrane region" description="Helical" evidence="1">
    <location>
        <begin position="285"/>
        <end position="311"/>
    </location>
</feature>
<proteinExistence type="predicted"/>
<dbReference type="EMBL" id="CADCVP010000202">
    <property type="protein sequence ID" value="CAA9501012.1"/>
    <property type="molecule type" value="Genomic_DNA"/>
</dbReference>
<feature type="transmembrane region" description="Helical" evidence="1">
    <location>
        <begin position="213"/>
        <end position="231"/>
    </location>
</feature>
<evidence type="ECO:0000256" key="1">
    <source>
        <dbReference type="SAM" id="Phobius"/>
    </source>
</evidence>
<reference evidence="3" key="1">
    <citation type="submission" date="2020-02" db="EMBL/GenBank/DDBJ databases">
        <authorList>
            <person name="Meier V. D."/>
        </authorList>
    </citation>
    <scope>NUCLEOTIDE SEQUENCE</scope>
    <source>
        <strain evidence="3">AVDCRST_MAG69</strain>
    </source>
</reference>
<sequence length="313" mass="32834">MGGTLGKLDAAAPELAKQALGPPDRLCRPSRQAPHMLDGLALTVRTSLLMALLAALGALLVWVGTYQVDFTSWFDRGVQAGFTGLVDTRVGAVADRLVHLGDPIPFALMSLMLIAAALVRRRPRSALMAMAILGGANVTTQVLKHLTEGPRAYDMGAELWPSGHTTGAMTLALCLVLIVPRRHRPMAAAIGGCFTVAVIYSLMVLGHHLPSDSVAALLVATSWTFLMLAVARLAERRWPSPVRREPALSPAAVLWPVAEVAVFAMIAIVGIAASRPGQVLAMASAQTSFVIGAPLLGALALVLAGGVALSLRR</sequence>
<dbReference type="SUPFAM" id="SSF48317">
    <property type="entry name" value="Acid phosphatase/Vanadium-dependent haloperoxidase"/>
    <property type="match status" value="1"/>
</dbReference>